<comment type="caution">
    <text evidence="11">The sequence shown here is derived from an EMBL/GenBank/DDBJ whole genome shotgun (WGS) entry which is preliminary data.</text>
</comment>
<dbReference type="Pfam" id="PF02434">
    <property type="entry name" value="Fringe"/>
    <property type="match status" value="1"/>
</dbReference>
<keyword evidence="6" id="KW-1133">Transmembrane helix</keyword>
<dbReference type="GO" id="GO:0012505">
    <property type="term" value="C:endomembrane system"/>
    <property type="evidence" value="ECO:0007669"/>
    <property type="project" value="UniProtKB-SubCell"/>
</dbReference>
<comment type="subcellular location">
    <subcellularLocation>
        <location evidence="8">Endomembrane system</location>
        <topology evidence="8">Single-pass membrane protein</topology>
    </subcellularLocation>
    <subcellularLocation>
        <location evidence="1">Membrane</location>
        <topology evidence="1">Single-pass type II membrane protein</topology>
    </subcellularLocation>
</comment>
<dbReference type="EMBL" id="VWRR01000013">
    <property type="protein sequence ID" value="KAF6001702.1"/>
    <property type="molecule type" value="Genomic_DNA"/>
</dbReference>
<evidence type="ECO:0000256" key="7">
    <source>
        <dbReference type="ARBA" id="ARBA00023136"/>
    </source>
</evidence>
<evidence type="ECO:0000256" key="9">
    <source>
        <dbReference type="SAM" id="MobiDB-lite"/>
    </source>
</evidence>
<evidence type="ECO:0000256" key="2">
    <source>
        <dbReference type="ARBA" id="ARBA00022676"/>
    </source>
</evidence>
<keyword evidence="2" id="KW-0328">Glycosyltransferase</keyword>
<feature type="compositionally biased region" description="Low complexity" evidence="9">
    <location>
        <begin position="1"/>
        <end position="15"/>
    </location>
</feature>
<accession>A0A7J7IF21</accession>
<dbReference type="InterPro" id="IPR003378">
    <property type="entry name" value="Fringe-like_glycosylTrfase"/>
</dbReference>
<keyword evidence="4" id="KW-0812">Transmembrane</keyword>
<keyword evidence="5" id="KW-0735">Signal-anchor</keyword>
<evidence type="ECO:0000256" key="1">
    <source>
        <dbReference type="ARBA" id="ARBA00004606"/>
    </source>
</evidence>
<dbReference type="Proteomes" id="UP000530660">
    <property type="component" value="Unassembled WGS sequence"/>
</dbReference>
<sequence length="467" mass="53394">MPTRSAARNSGSSSSMLETNESVLNRPMLPRRRSLKDGWSLRSTGLAMSQRFRRLTSQRTLFVFLVLLGLWTTLRLTFCALTTSMNHLSRWSFCLSARDRHWLGLDGESLDPLSPYVIAPGPRSLHLASCSKDVLVLVRTSKKTYPQRAPTIIRTWLRDFPRERVFFVSPDPLPDYGANVLVLDILRTDIYYGHTYSPDAVGTPVFLELMRKFGANYLLIVDDDTYVFGENFCNTLHELEVSRRSEFLYSGFSFCMDAPYGAYMHMRCITPPEATRPLPTHKPCTVGFAYGGGGVVMNRALVKALASVANECWNQTYCIRGGSLRTWWCMYFHPEIFKGKEQQMDMHWSFMPNRPSYYLQTMGKRGLVQGVPHNSSYRPASFHHIEGAEAYWLYSLRLAPDPQRLALPADWRGQVTMAHIFGHPPPWAGDCEGSFFRKAQKEAEDRMKRIREKLANAQDKGQSQRKV</sequence>
<dbReference type="PANTHER" id="PTHR10811">
    <property type="entry name" value="FRINGE-RELATED"/>
    <property type="match status" value="1"/>
</dbReference>
<evidence type="ECO:0000256" key="8">
    <source>
        <dbReference type="ARBA" id="ARBA00037847"/>
    </source>
</evidence>
<evidence type="ECO:0000259" key="10">
    <source>
        <dbReference type="Pfam" id="PF02434"/>
    </source>
</evidence>
<evidence type="ECO:0000256" key="5">
    <source>
        <dbReference type="ARBA" id="ARBA00022968"/>
    </source>
</evidence>
<keyword evidence="3" id="KW-0808">Transferase</keyword>
<reference evidence="11 12" key="1">
    <citation type="journal article" date="2020" name="J. Phycol.">
        <title>Comparative genome analysis reveals Cyanidiococcus gen. nov., a new extremophilic red algal genus sister to Cyanidioschyzon (Cyanidioschyzonaceae, Rhodophyta).</title>
        <authorList>
            <person name="Liu S.-L."/>
            <person name="Chiang Y.-R."/>
            <person name="Yoon H.S."/>
            <person name="Fu H.-Y."/>
        </authorList>
    </citation>
    <scope>NUCLEOTIDE SEQUENCE [LARGE SCALE GENOMIC DNA]</scope>
    <source>
        <strain evidence="11 12">THAL066</strain>
    </source>
</reference>
<feature type="region of interest" description="Disordered" evidence="9">
    <location>
        <begin position="1"/>
        <end position="20"/>
    </location>
</feature>
<protein>
    <recommendedName>
        <fullName evidence="10">Fringe-like glycosyltransferase domain-containing protein</fullName>
    </recommendedName>
</protein>
<dbReference type="GO" id="GO:0016020">
    <property type="term" value="C:membrane"/>
    <property type="evidence" value="ECO:0007669"/>
    <property type="project" value="UniProtKB-SubCell"/>
</dbReference>
<organism evidence="11 12">
    <name type="scientific">Cyanidiococcus yangmingshanensis</name>
    <dbReference type="NCBI Taxonomy" id="2690220"/>
    <lineage>
        <taxon>Eukaryota</taxon>
        <taxon>Rhodophyta</taxon>
        <taxon>Bangiophyceae</taxon>
        <taxon>Cyanidiales</taxon>
        <taxon>Cyanidiaceae</taxon>
        <taxon>Cyanidiococcus</taxon>
    </lineage>
</organism>
<name>A0A7J7IF21_9RHOD</name>
<dbReference type="OrthoDB" id="3737at2759"/>
<dbReference type="Gene3D" id="3.90.550.50">
    <property type="match status" value="1"/>
</dbReference>
<evidence type="ECO:0000313" key="12">
    <source>
        <dbReference type="Proteomes" id="UP000530660"/>
    </source>
</evidence>
<keyword evidence="7" id="KW-0472">Membrane</keyword>
<evidence type="ECO:0000256" key="6">
    <source>
        <dbReference type="ARBA" id="ARBA00022989"/>
    </source>
</evidence>
<evidence type="ECO:0000256" key="3">
    <source>
        <dbReference type="ARBA" id="ARBA00022679"/>
    </source>
</evidence>
<keyword evidence="12" id="KW-1185">Reference proteome</keyword>
<evidence type="ECO:0000313" key="11">
    <source>
        <dbReference type="EMBL" id="KAF6001702.1"/>
    </source>
</evidence>
<dbReference type="GO" id="GO:0016757">
    <property type="term" value="F:glycosyltransferase activity"/>
    <property type="evidence" value="ECO:0007669"/>
    <property type="project" value="UniProtKB-KW"/>
</dbReference>
<proteinExistence type="predicted"/>
<evidence type="ECO:0000256" key="4">
    <source>
        <dbReference type="ARBA" id="ARBA00022692"/>
    </source>
</evidence>
<dbReference type="AlphaFoldDB" id="A0A7J7IF21"/>
<feature type="domain" description="Fringe-like glycosyltransferase" evidence="10">
    <location>
        <begin position="131"/>
        <end position="312"/>
    </location>
</feature>
<gene>
    <name evidence="11" type="ORF">F1559_001841</name>
</gene>